<organism evidence="1 2">
    <name type="scientific">Blastopirellula marina</name>
    <dbReference type="NCBI Taxonomy" id="124"/>
    <lineage>
        <taxon>Bacteria</taxon>
        <taxon>Pseudomonadati</taxon>
        <taxon>Planctomycetota</taxon>
        <taxon>Planctomycetia</taxon>
        <taxon>Pirellulales</taxon>
        <taxon>Pirellulaceae</taxon>
        <taxon>Blastopirellula</taxon>
    </lineage>
</organism>
<evidence type="ECO:0000313" key="2">
    <source>
        <dbReference type="Proteomes" id="UP000237819"/>
    </source>
</evidence>
<dbReference type="Proteomes" id="UP000237819">
    <property type="component" value="Unassembled WGS sequence"/>
</dbReference>
<name>A0A2S8GSQ4_9BACT</name>
<comment type="caution">
    <text evidence="1">The sequence shown here is derived from an EMBL/GenBank/DDBJ whole genome shotgun (WGS) entry which is preliminary data.</text>
</comment>
<dbReference type="AlphaFoldDB" id="A0A2S8GSQ4"/>
<gene>
    <name evidence="1" type="ORF">C5Y93_05305</name>
</gene>
<proteinExistence type="predicted"/>
<reference evidence="1 2" key="1">
    <citation type="submission" date="2018-02" db="EMBL/GenBank/DDBJ databases">
        <title>Comparative genomes isolates from brazilian mangrove.</title>
        <authorList>
            <person name="Araujo J.E."/>
            <person name="Taketani R.G."/>
            <person name="Silva M.C.P."/>
            <person name="Loureco M.V."/>
            <person name="Andreote F.D."/>
        </authorList>
    </citation>
    <scope>NUCLEOTIDE SEQUENCE [LARGE SCALE GENOMIC DNA]</scope>
    <source>
        <strain evidence="1 2">Nap-Phe MGV</strain>
    </source>
</reference>
<protein>
    <submittedName>
        <fullName evidence="1">Uncharacterized protein</fullName>
    </submittedName>
</protein>
<accession>A0A2S8GSQ4</accession>
<dbReference type="EMBL" id="PUHZ01000005">
    <property type="protein sequence ID" value="PQO47460.1"/>
    <property type="molecule type" value="Genomic_DNA"/>
</dbReference>
<evidence type="ECO:0000313" key="1">
    <source>
        <dbReference type="EMBL" id="PQO47460.1"/>
    </source>
</evidence>
<dbReference type="RefSeq" id="WP_105334348.1">
    <property type="nucleotide sequence ID" value="NZ_PUHZ01000005.1"/>
</dbReference>
<sequence>MDEAEGCWIRNCRGLSTREYGQYEADDAFFLEWFAHPNDYSGLRYWVNEAYCPASKRRWSYKVVLCRECGAANALPVNFRWIGMTLMSIGVSFASIAFCGESYFSFGLGIPIEVQRLRPKPVPCAVCSATNYVSLRRATWRQNRCPQCGQRSLRVTARSVNYIM</sequence>